<protein>
    <submittedName>
        <fullName evidence="2">Uncharacterized protein</fullName>
    </submittedName>
</protein>
<dbReference type="Proteomes" id="UP000001861">
    <property type="component" value="Unassembled WGS sequence"/>
</dbReference>
<dbReference type="KEGG" id="cci:CC1G_05836"/>
<dbReference type="InParanoid" id="A8NLJ0"/>
<evidence type="ECO:0000313" key="3">
    <source>
        <dbReference type="Proteomes" id="UP000001861"/>
    </source>
</evidence>
<organism evidence="2 3">
    <name type="scientific">Coprinopsis cinerea (strain Okayama-7 / 130 / ATCC MYA-4618 / FGSC 9003)</name>
    <name type="common">Inky cap fungus</name>
    <name type="synonym">Hormographiella aspergillata</name>
    <dbReference type="NCBI Taxonomy" id="240176"/>
    <lineage>
        <taxon>Eukaryota</taxon>
        <taxon>Fungi</taxon>
        <taxon>Dikarya</taxon>
        <taxon>Basidiomycota</taxon>
        <taxon>Agaricomycotina</taxon>
        <taxon>Agaricomycetes</taxon>
        <taxon>Agaricomycetidae</taxon>
        <taxon>Agaricales</taxon>
        <taxon>Agaricineae</taxon>
        <taxon>Psathyrellaceae</taxon>
        <taxon>Coprinopsis</taxon>
    </lineage>
</organism>
<reference evidence="2 3" key="1">
    <citation type="journal article" date="2010" name="Proc. Natl. Acad. Sci. U.S.A.">
        <title>Insights into evolution of multicellular fungi from the assembled chromosomes of the mushroom Coprinopsis cinerea (Coprinus cinereus).</title>
        <authorList>
            <person name="Stajich J.E."/>
            <person name="Wilke S.K."/>
            <person name="Ahren D."/>
            <person name="Au C.H."/>
            <person name="Birren B.W."/>
            <person name="Borodovsky M."/>
            <person name="Burns C."/>
            <person name="Canback B."/>
            <person name="Casselton L.A."/>
            <person name="Cheng C.K."/>
            <person name="Deng J."/>
            <person name="Dietrich F.S."/>
            <person name="Fargo D.C."/>
            <person name="Farman M.L."/>
            <person name="Gathman A.C."/>
            <person name="Goldberg J."/>
            <person name="Guigo R."/>
            <person name="Hoegger P.J."/>
            <person name="Hooker J.B."/>
            <person name="Huggins A."/>
            <person name="James T.Y."/>
            <person name="Kamada T."/>
            <person name="Kilaru S."/>
            <person name="Kodira C."/>
            <person name="Kues U."/>
            <person name="Kupfer D."/>
            <person name="Kwan H.S."/>
            <person name="Lomsadze A."/>
            <person name="Li W."/>
            <person name="Lilly W.W."/>
            <person name="Ma L.J."/>
            <person name="Mackey A.J."/>
            <person name="Manning G."/>
            <person name="Martin F."/>
            <person name="Muraguchi H."/>
            <person name="Natvig D.O."/>
            <person name="Palmerini H."/>
            <person name="Ramesh M.A."/>
            <person name="Rehmeyer C.J."/>
            <person name="Roe B.A."/>
            <person name="Shenoy N."/>
            <person name="Stanke M."/>
            <person name="Ter-Hovhannisyan V."/>
            <person name="Tunlid A."/>
            <person name="Velagapudi R."/>
            <person name="Vision T.J."/>
            <person name="Zeng Q."/>
            <person name="Zolan M.E."/>
            <person name="Pukkila P.J."/>
        </authorList>
    </citation>
    <scope>NUCLEOTIDE SEQUENCE [LARGE SCALE GENOMIC DNA]</scope>
    <source>
        <strain evidence="3">Okayama-7 / 130 / ATCC MYA-4618 / FGSC 9003</strain>
    </source>
</reference>
<feature type="compositionally biased region" description="Polar residues" evidence="1">
    <location>
        <begin position="163"/>
        <end position="173"/>
    </location>
</feature>
<evidence type="ECO:0000313" key="2">
    <source>
        <dbReference type="EMBL" id="EAU87147.2"/>
    </source>
</evidence>
<comment type="caution">
    <text evidence="2">The sequence shown here is derived from an EMBL/GenBank/DDBJ whole genome shotgun (WGS) entry which is preliminary data.</text>
</comment>
<keyword evidence="3" id="KW-1185">Reference proteome</keyword>
<dbReference type="GeneID" id="6011216"/>
<feature type="region of interest" description="Disordered" evidence="1">
    <location>
        <begin position="155"/>
        <end position="178"/>
    </location>
</feature>
<dbReference type="HOGENOM" id="CLU_1240070_0_0_1"/>
<proteinExistence type="predicted"/>
<dbReference type="VEuPathDB" id="FungiDB:CC1G_05836"/>
<dbReference type="EMBL" id="AACS02000012">
    <property type="protein sequence ID" value="EAU87147.2"/>
    <property type="molecule type" value="Genomic_DNA"/>
</dbReference>
<accession>A8NLJ0</accession>
<dbReference type="AlphaFoldDB" id="A8NLJ0"/>
<evidence type="ECO:0000256" key="1">
    <source>
        <dbReference type="SAM" id="MobiDB-lite"/>
    </source>
</evidence>
<dbReference type="RefSeq" id="XP_001834699.2">
    <property type="nucleotide sequence ID" value="XM_001834647.2"/>
</dbReference>
<gene>
    <name evidence="2" type="ORF">CC1G_05836</name>
</gene>
<name>A8NLJ0_COPC7</name>
<feature type="region of interest" description="Disordered" evidence="1">
    <location>
        <begin position="1"/>
        <end position="28"/>
    </location>
</feature>
<sequence>MSTAVPHPPGVGDSFHRAANRTSCHPQSDDSMTVLLYHESGNYYTRNHSDEHTRCLQQLSDFQGPAIKKNFSTPILVNDQLARGLPLDDFAQAVTLTFKFLTKASMDIDRSSKTVHYRQLNHLRSAYPSSIDGTRNICNVQNAKNPHLVLIPHTSKENERSSRVVNSPLSTGMTDREQRGVRWVPPSRGAASSGDVRDITVIRAYWRDCLRRLGQTVVNSARP</sequence>